<evidence type="ECO:0000259" key="2">
    <source>
        <dbReference type="PROSITE" id="PS51644"/>
    </source>
</evidence>
<dbReference type="InterPro" id="IPR041966">
    <property type="entry name" value="LOTUS-like"/>
</dbReference>
<feature type="domain" description="HTH OST-type" evidence="2">
    <location>
        <begin position="176"/>
        <end position="254"/>
    </location>
</feature>
<dbReference type="PANTHER" id="PTHR35811">
    <property type="entry name" value="SLR1870 PROTEIN"/>
    <property type="match status" value="1"/>
</dbReference>
<protein>
    <submittedName>
        <fullName evidence="3">TIGR00288 family protein</fullName>
    </submittedName>
</protein>
<evidence type="ECO:0000313" key="4">
    <source>
        <dbReference type="Proteomes" id="UP000199228"/>
    </source>
</evidence>
<proteinExistence type="predicted"/>
<dbReference type="CDD" id="cd11297">
    <property type="entry name" value="PIN_LabA-like_N_1"/>
    <property type="match status" value="1"/>
</dbReference>
<organism evidence="3 4">
    <name type="scientific">Eubacterium oxidoreducens</name>
    <dbReference type="NCBI Taxonomy" id="1732"/>
    <lineage>
        <taxon>Bacteria</taxon>
        <taxon>Bacillati</taxon>
        <taxon>Bacillota</taxon>
        <taxon>Clostridia</taxon>
        <taxon>Eubacteriales</taxon>
        <taxon>Eubacteriaceae</taxon>
        <taxon>Eubacterium</taxon>
    </lineage>
</organism>
<dbReference type="EMBL" id="FMXR01000005">
    <property type="protein sequence ID" value="SDB05343.1"/>
    <property type="molecule type" value="Genomic_DNA"/>
</dbReference>
<dbReference type="Proteomes" id="UP000199228">
    <property type="component" value="Unassembled WGS sequence"/>
</dbReference>
<dbReference type="AlphaFoldDB" id="A0A1G6AB97"/>
<dbReference type="Pfam" id="PF01936">
    <property type="entry name" value="NYN"/>
    <property type="match status" value="1"/>
</dbReference>
<dbReference type="PANTHER" id="PTHR35811:SF1">
    <property type="entry name" value="HTH OST-TYPE DOMAIN-CONTAINING PROTEIN"/>
    <property type="match status" value="1"/>
</dbReference>
<dbReference type="Gene3D" id="3.40.50.1010">
    <property type="entry name" value="5'-nuclease"/>
    <property type="match status" value="1"/>
</dbReference>
<dbReference type="STRING" id="1732.SAMN02910417_00344"/>
<evidence type="ECO:0000313" key="3">
    <source>
        <dbReference type="EMBL" id="SDB05343.1"/>
    </source>
</evidence>
<dbReference type="CDD" id="cd10146">
    <property type="entry name" value="LabA_like_C"/>
    <property type="match status" value="1"/>
</dbReference>
<dbReference type="Gene3D" id="3.30.420.610">
    <property type="entry name" value="LOTUS domain-like"/>
    <property type="match status" value="1"/>
</dbReference>
<accession>A0A1G6AB97</accession>
<feature type="region of interest" description="Disordered" evidence="1">
    <location>
        <begin position="150"/>
        <end position="170"/>
    </location>
</feature>
<keyword evidence="4" id="KW-1185">Reference proteome</keyword>
<feature type="compositionally biased region" description="Polar residues" evidence="1">
    <location>
        <begin position="150"/>
        <end position="161"/>
    </location>
</feature>
<dbReference type="GO" id="GO:0004540">
    <property type="term" value="F:RNA nuclease activity"/>
    <property type="evidence" value="ECO:0007669"/>
    <property type="project" value="InterPro"/>
</dbReference>
<dbReference type="Pfam" id="PF12872">
    <property type="entry name" value="OST-HTH"/>
    <property type="match status" value="1"/>
</dbReference>
<dbReference type="PROSITE" id="PS51644">
    <property type="entry name" value="HTH_OST"/>
    <property type="match status" value="1"/>
</dbReference>
<evidence type="ECO:0000256" key="1">
    <source>
        <dbReference type="SAM" id="MobiDB-lite"/>
    </source>
</evidence>
<dbReference type="InterPro" id="IPR025605">
    <property type="entry name" value="OST-HTH/LOTUS_dom"/>
</dbReference>
<name>A0A1G6AB97_EUBOX</name>
<dbReference type="InterPro" id="IPR021139">
    <property type="entry name" value="NYN"/>
</dbReference>
<reference evidence="3 4" key="1">
    <citation type="submission" date="2016-10" db="EMBL/GenBank/DDBJ databases">
        <authorList>
            <person name="de Groot N.N."/>
        </authorList>
    </citation>
    <scope>NUCLEOTIDE SEQUENCE [LARGE SCALE GENOMIC DNA]</scope>
    <source>
        <strain evidence="3 4">DSM 3217</strain>
    </source>
</reference>
<sequence>MEEKTIAILIDGDNISPQYAEYIKSEAQHLGRIKISRLYGSISSPTVKAWYRVMPEQGITPMLQISYANGKSIADQALTIDAMDILHSGDVDMICLVSSDSDFTKLVYRIKEDGITVIGMGEKKTSQSLVNACDEFRLLDLIYNNDLKSQNQNKQDNAQQSEKNETVEVAEDTPINVPKLEAVLKAIKGYLDNDWENLAGVGTYLSKRLPGFDSRIYGYRNISELIREHENLFDLKTELAEDKVHQVVYVKNKRKNNSNKKKKTTNS</sequence>
<gene>
    <name evidence="3" type="ORF">SAMN02910417_00344</name>
</gene>